<organism evidence="1 2">
    <name type="scientific">Vibrio tarriae</name>
    <dbReference type="NCBI Taxonomy" id="2014742"/>
    <lineage>
        <taxon>Bacteria</taxon>
        <taxon>Pseudomonadati</taxon>
        <taxon>Pseudomonadota</taxon>
        <taxon>Gammaproteobacteria</taxon>
        <taxon>Vibrionales</taxon>
        <taxon>Vibrionaceae</taxon>
        <taxon>Vibrio</taxon>
    </lineage>
</organism>
<name>A0AAU8WE51_9VIBR</name>
<sequence>MRKVSLLITHYQTGNQNASFHNLLILLRLNVCLKLIFSIGKISFENQQQSITSYPAVKRT</sequence>
<reference evidence="2" key="1">
    <citation type="journal article" date="2017" name="Genome Announc.">
        <title>Complete Genome Sequence of Vibrio sp. Strain 2521-89, a Close Relative of Vibrio cholerae Isolated from Lake Water in New Mexico, USA.</title>
        <authorList>
            <person name="Liang K."/>
            <person name="Orata F.D."/>
            <person name="Winkjer N.S."/>
            <person name="Rowe L.A."/>
            <person name="Tarr C.L."/>
            <person name="Boucher Y."/>
        </authorList>
    </citation>
    <scope>NUCLEOTIDE SEQUENCE [LARGE SCALE GENOMIC DNA]</scope>
    <source>
        <strain evidence="2">2521-89</strain>
    </source>
</reference>
<dbReference type="KEGG" id="vti:CEQ48_09200"/>
<dbReference type="EMBL" id="CP022353">
    <property type="protein sequence ID" value="ASK54959.1"/>
    <property type="molecule type" value="Genomic_DNA"/>
</dbReference>
<protein>
    <recommendedName>
        <fullName evidence="3">Orphan protein</fullName>
    </recommendedName>
</protein>
<reference evidence="1 2" key="2">
    <citation type="submission" date="2017-06" db="EMBL/GenBank/DDBJ databases">
        <title>Complete genome sequence of Vibrio sp. 2521-89, a close relative of Vibrio cholerae isolated from lake water in New Mexico, USA.</title>
        <authorList>
            <person name="Liang K."/>
            <person name="Orata F.D."/>
            <person name="Winkjer N.S."/>
            <person name="Tarr C.L."/>
            <person name="Boucher Y."/>
        </authorList>
    </citation>
    <scope>NUCLEOTIDE SEQUENCE [LARGE SCALE GENOMIC DNA]</scope>
    <source>
        <strain evidence="1 2">2521-89</strain>
    </source>
</reference>
<accession>A0AAU8WE51</accession>
<evidence type="ECO:0000313" key="2">
    <source>
        <dbReference type="Proteomes" id="UP000198371"/>
    </source>
</evidence>
<dbReference type="AlphaFoldDB" id="A0AAU8WE51"/>
<keyword evidence="2" id="KW-1185">Reference proteome</keyword>
<evidence type="ECO:0000313" key="1">
    <source>
        <dbReference type="EMBL" id="ASK54959.1"/>
    </source>
</evidence>
<evidence type="ECO:0008006" key="3">
    <source>
        <dbReference type="Google" id="ProtNLM"/>
    </source>
</evidence>
<gene>
    <name evidence="1" type="ORF">CEQ48_09200</name>
</gene>
<proteinExistence type="predicted"/>
<dbReference type="Proteomes" id="UP000198371">
    <property type="component" value="Chromosome 1"/>
</dbReference>